<feature type="transmembrane region" description="Helical" evidence="1">
    <location>
        <begin position="12"/>
        <end position="30"/>
    </location>
</feature>
<proteinExistence type="predicted"/>
<keyword evidence="1" id="KW-0472">Membrane</keyword>
<protein>
    <submittedName>
        <fullName evidence="2">Lysis protein S</fullName>
    </submittedName>
</protein>
<dbReference type="EMBL" id="UJZG01000006">
    <property type="protein sequence ID" value="SXD95386.1"/>
    <property type="molecule type" value="Genomic_DNA"/>
</dbReference>
<feature type="transmembrane region" description="Helical" evidence="1">
    <location>
        <begin position="36"/>
        <end position="60"/>
    </location>
</feature>
<keyword evidence="1" id="KW-1133">Transmembrane helix</keyword>
<accession>A0A8B4TVT8</accession>
<dbReference type="GO" id="GO:0140911">
    <property type="term" value="F:pore-forming activity"/>
    <property type="evidence" value="ECO:0007669"/>
    <property type="project" value="InterPro"/>
</dbReference>
<name>A0A8B4TVT8_9ENTR</name>
<keyword evidence="1" id="KW-0812">Transmembrane</keyword>
<gene>
    <name evidence="2" type="ORF">SAMEA3538780_02587</name>
</gene>
<dbReference type="Proteomes" id="UP000257712">
    <property type="component" value="Unassembled WGS sequence"/>
</dbReference>
<dbReference type="InterPro" id="IPR007054">
    <property type="entry name" value="Lysis_S"/>
</dbReference>
<dbReference type="Pfam" id="PF04971">
    <property type="entry name" value="Phage_holin_2_1"/>
    <property type="match status" value="1"/>
</dbReference>
<sequence>MNKIMPDKIFTAATYCTSGGLICTGLARVYDWFHGLDWNFIALVSGVVIGVATYFTNLYFKRRQTKAYEDALRRGYVTQPPQDK</sequence>
<dbReference type="GO" id="GO:0001907">
    <property type="term" value="P:symbiont-mediated killing of host cell"/>
    <property type="evidence" value="ECO:0007669"/>
    <property type="project" value="InterPro"/>
</dbReference>
<comment type="caution">
    <text evidence="2">The sequence shown here is derived from an EMBL/GenBank/DDBJ whole genome shotgun (WGS) entry which is preliminary data.</text>
</comment>
<dbReference type="AlphaFoldDB" id="A0A8B4TVT8"/>
<organism evidence="2 3">
    <name type="scientific">Klebsiella quasivariicola</name>
    <dbReference type="NCBI Taxonomy" id="2026240"/>
    <lineage>
        <taxon>Bacteria</taxon>
        <taxon>Pseudomonadati</taxon>
        <taxon>Pseudomonadota</taxon>
        <taxon>Gammaproteobacteria</taxon>
        <taxon>Enterobacterales</taxon>
        <taxon>Enterobacteriaceae</taxon>
        <taxon>Klebsiella/Raoultella group</taxon>
        <taxon>Klebsiella</taxon>
        <taxon>Klebsiella pneumoniae complex</taxon>
    </lineage>
</organism>
<evidence type="ECO:0000313" key="3">
    <source>
        <dbReference type="Proteomes" id="UP000257712"/>
    </source>
</evidence>
<evidence type="ECO:0000256" key="1">
    <source>
        <dbReference type="SAM" id="Phobius"/>
    </source>
</evidence>
<reference evidence="2 3" key="1">
    <citation type="submission" date="2018-08" db="EMBL/GenBank/DDBJ databases">
        <authorList>
            <consortium name="Pathogen Informatics"/>
        </authorList>
    </citation>
    <scope>NUCLEOTIDE SEQUENCE [LARGE SCALE GENOMIC DNA]</scope>
    <source>
        <strain evidence="2 3">EuSCAPE_IT371</strain>
    </source>
</reference>
<evidence type="ECO:0000313" key="2">
    <source>
        <dbReference type="EMBL" id="SXD95386.1"/>
    </source>
</evidence>